<dbReference type="Pfam" id="PF13602">
    <property type="entry name" value="ADH_zinc_N_2"/>
    <property type="match status" value="1"/>
</dbReference>
<reference evidence="4" key="1">
    <citation type="journal article" date="2020" name="Appl. Environ. Microbiol.">
        <title>Diazotrophic Anaeromyxobacter Isolates from Soils.</title>
        <authorList>
            <person name="Masuda Y."/>
            <person name="Yamanaka H."/>
            <person name="Xu Z.X."/>
            <person name="Shiratori Y."/>
            <person name="Aono T."/>
            <person name="Amachi S."/>
            <person name="Senoo K."/>
            <person name="Itoh H."/>
        </authorList>
    </citation>
    <scope>NUCLEOTIDE SEQUENCE [LARGE SCALE GENOMIC DNA]</scope>
    <source>
        <strain evidence="4">R267</strain>
    </source>
</reference>
<feature type="domain" description="Enoyl reductase (ER)" evidence="2">
    <location>
        <begin position="46"/>
        <end position="346"/>
    </location>
</feature>
<dbReference type="EMBL" id="BJTG01000003">
    <property type="protein sequence ID" value="GEJ56538.1"/>
    <property type="molecule type" value="Genomic_DNA"/>
</dbReference>
<dbReference type="AlphaFoldDB" id="A0A7I9VK22"/>
<dbReference type="Pfam" id="PF08240">
    <property type="entry name" value="ADH_N"/>
    <property type="match status" value="1"/>
</dbReference>
<dbReference type="InterPro" id="IPR050700">
    <property type="entry name" value="YIM1/Zinc_Alcohol_DH_Fams"/>
</dbReference>
<dbReference type="InterPro" id="IPR020843">
    <property type="entry name" value="ER"/>
</dbReference>
<gene>
    <name evidence="3" type="ORF">AMYX_12790</name>
</gene>
<keyword evidence="1" id="KW-0560">Oxidoreductase</keyword>
<dbReference type="SMART" id="SM00829">
    <property type="entry name" value="PKS_ER"/>
    <property type="match status" value="1"/>
</dbReference>
<dbReference type="PROSITE" id="PS01162">
    <property type="entry name" value="QOR_ZETA_CRYSTAL"/>
    <property type="match status" value="1"/>
</dbReference>
<dbReference type="GO" id="GO:0008270">
    <property type="term" value="F:zinc ion binding"/>
    <property type="evidence" value="ECO:0007669"/>
    <property type="project" value="InterPro"/>
</dbReference>
<proteinExistence type="predicted"/>
<dbReference type="InterPro" id="IPR036291">
    <property type="entry name" value="NAD(P)-bd_dom_sf"/>
</dbReference>
<dbReference type="InterPro" id="IPR002364">
    <property type="entry name" value="Quin_OxRdtase/zeta-crystal_CS"/>
</dbReference>
<evidence type="ECO:0000259" key="2">
    <source>
        <dbReference type="SMART" id="SM00829"/>
    </source>
</evidence>
<dbReference type="Proteomes" id="UP000503640">
    <property type="component" value="Unassembled WGS sequence"/>
</dbReference>
<accession>A0A7I9VK22</accession>
<dbReference type="RefSeq" id="WP_176064050.1">
    <property type="nucleotide sequence ID" value="NZ_BJTG01000003.1"/>
</dbReference>
<evidence type="ECO:0000313" key="4">
    <source>
        <dbReference type="Proteomes" id="UP000503640"/>
    </source>
</evidence>
<organism evidence="3 4">
    <name type="scientific">Anaeromyxobacter diazotrophicus</name>
    <dbReference type="NCBI Taxonomy" id="2590199"/>
    <lineage>
        <taxon>Bacteria</taxon>
        <taxon>Pseudomonadati</taxon>
        <taxon>Myxococcota</taxon>
        <taxon>Myxococcia</taxon>
        <taxon>Myxococcales</taxon>
        <taxon>Cystobacterineae</taxon>
        <taxon>Anaeromyxobacteraceae</taxon>
        <taxon>Anaeromyxobacter</taxon>
    </lineage>
</organism>
<dbReference type="CDD" id="cd05289">
    <property type="entry name" value="MDR_like_2"/>
    <property type="match status" value="1"/>
</dbReference>
<dbReference type="Gene3D" id="3.90.180.10">
    <property type="entry name" value="Medium-chain alcohol dehydrogenases, catalytic domain"/>
    <property type="match status" value="1"/>
</dbReference>
<dbReference type="PANTHER" id="PTHR11695">
    <property type="entry name" value="ALCOHOL DEHYDROGENASE RELATED"/>
    <property type="match status" value="1"/>
</dbReference>
<protein>
    <submittedName>
        <fullName evidence="3">Oxidoreductase</fullName>
    </submittedName>
</protein>
<dbReference type="Gene3D" id="3.40.50.720">
    <property type="entry name" value="NAD(P)-binding Rossmann-like Domain"/>
    <property type="match status" value="1"/>
</dbReference>
<evidence type="ECO:0000256" key="1">
    <source>
        <dbReference type="ARBA" id="ARBA00023002"/>
    </source>
</evidence>
<dbReference type="PANTHER" id="PTHR11695:SF294">
    <property type="entry name" value="RETICULON-4-INTERACTING PROTEIN 1, MITOCHONDRIAL"/>
    <property type="match status" value="1"/>
</dbReference>
<dbReference type="SUPFAM" id="SSF51735">
    <property type="entry name" value="NAD(P)-binding Rossmann-fold domains"/>
    <property type="match status" value="1"/>
</dbReference>
<comment type="caution">
    <text evidence="3">The sequence shown here is derived from an EMBL/GenBank/DDBJ whole genome shotgun (WGS) entry which is preliminary data.</text>
</comment>
<sequence>MLAVALLAAAAAGCQHEAQAVRPGGAPAAAPALPARMKAARIASYGHPDAIAVTEVDVPAPGPGQVLLEVHASSLNPVDTYIREGSRQQRFPLSLPVTLGYDVAGVVKRLGAGVGSLRVGDEVYGQAAVTTGGSGAFAEYAVAPAARLARKPRNVGFTDAASLPLVGVSALQAVVEYLKVLPGQKVLVHGGGGGIGSVAIQIAKNAGAHVATTATGGGLAFAKELGADEVIDYRSQRFDELLSGYDAAFDTVGGDTWARSFKVLRRGGILVSMTHPPPSDLPERYGVTAVDENTRMDTASLETLARLVEAGIVTPHVDRAYPLDRVREAFEDKERGGGAVRGKIAIVVIP</sequence>
<dbReference type="InterPro" id="IPR013154">
    <property type="entry name" value="ADH-like_N"/>
</dbReference>
<dbReference type="SUPFAM" id="SSF50129">
    <property type="entry name" value="GroES-like"/>
    <property type="match status" value="1"/>
</dbReference>
<keyword evidence="4" id="KW-1185">Reference proteome</keyword>
<evidence type="ECO:0000313" key="3">
    <source>
        <dbReference type="EMBL" id="GEJ56538.1"/>
    </source>
</evidence>
<name>A0A7I9VK22_9BACT</name>
<dbReference type="InterPro" id="IPR011032">
    <property type="entry name" value="GroES-like_sf"/>
</dbReference>
<dbReference type="GO" id="GO:0016491">
    <property type="term" value="F:oxidoreductase activity"/>
    <property type="evidence" value="ECO:0007669"/>
    <property type="project" value="UniProtKB-KW"/>
</dbReference>